<comment type="caution">
    <text evidence="2">The sequence shown here is derived from an EMBL/GenBank/DDBJ whole genome shotgun (WGS) entry which is preliminary data.</text>
</comment>
<organism evidence="2 3">
    <name type="scientific">Tigriopus californicus</name>
    <name type="common">Marine copepod</name>
    <dbReference type="NCBI Taxonomy" id="6832"/>
    <lineage>
        <taxon>Eukaryota</taxon>
        <taxon>Metazoa</taxon>
        <taxon>Ecdysozoa</taxon>
        <taxon>Arthropoda</taxon>
        <taxon>Crustacea</taxon>
        <taxon>Multicrustacea</taxon>
        <taxon>Hexanauplia</taxon>
        <taxon>Copepoda</taxon>
        <taxon>Harpacticoida</taxon>
        <taxon>Harpacticidae</taxon>
        <taxon>Tigriopus</taxon>
    </lineage>
</organism>
<evidence type="ECO:0000313" key="2">
    <source>
        <dbReference type="EMBL" id="TRY70491.1"/>
    </source>
</evidence>
<sequence length="482" mass="53634">MFEPDDGGLFADIMPSNGNGSVPTQVKRRLDVRKPPTASVQSSRDSGHSTEGSSVHSQDSVISRSAGKLGQLGQNITPEMEFGAKEDPSLSEDENDETLIEEQPLSNEDRLAVQLEAALETNSSLIMDEANDVLEESDELDAVPELPSVAAYERRRSLLLEELHVYLIPREDWEGNRNLADKTVVDDCVSIGFVRVLPECTLSQLRRELMLQLEDNALPTKYVYVRGVGRHFTEEGTGDENMGIKLAFIVFHNRVSDMSRRHFGRNRSVLRIPVIFHEDDEVCPLSRGEPCVHVSEDGHPFFQDPADLERLNDIPNLKKLSGLNGLRPPPGYSWNDLTPGALGYRHPYEGGSVASAATTGHADSGLGESLEGTNRHGFQNDQGDGFHLPSDFFGESRMDLDDEMDEMEDVDEDANDTVKPLPKRSEYKRYAKKQRIALQVLNNVTPQQIANLSPSLKSSMDQFISQLELHAGVRLAEDEKNR</sequence>
<gene>
    <name evidence="2" type="ORF">TCAL_10101</name>
</gene>
<dbReference type="PANTHER" id="PTHR14421">
    <property type="entry name" value="SPERMATOGENESIS-ASSOCIATED PROTEIN 1"/>
    <property type="match status" value="1"/>
</dbReference>
<dbReference type="AlphaFoldDB" id="A0A553NYI5"/>
<feature type="compositionally biased region" description="Polar residues" evidence="1">
    <location>
        <begin position="38"/>
        <end position="63"/>
    </location>
</feature>
<evidence type="ECO:0000256" key="1">
    <source>
        <dbReference type="SAM" id="MobiDB-lite"/>
    </source>
</evidence>
<evidence type="ECO:0000313" key="3">
    <source>
        <dbReference type="Proteomes" id="UP000318571"/>
    </source>
</evidence>
<feature type="region of interest" description="Disordered" evidence="1">
    <location>
        <begin position="1"/>
        <end position="103"/>
    </location>
</feature>
<feature type="compositionally biased region" description="Acidic residues" evidence="1">
    <location>
        <begin position="89"/>
        <end position="100"/>
    </location>
</feature>
<keyword evidence="3" id="KW-1185">Reference proteome</keyword>
<accession>A0A553NYI5</accession>
<reference evidence="2 3" key="1">
    <citation type="journal article" date="2018" name="Nat. Ecol. Evol.">
        <title>Genomic signatures of mitonuclear coevolution across populations of Tigriopus californicus.</title>
        <authorList>
            <person name="Barreto F.S."/>
            <person name="Watson E.T."/>
            <person name="Lima T.G."/>
            <person name="Willett C.S."/>
            <person name="Edmands S."/>
            <person name="Li W."/>
            <person name="Burton R.S."/>
        </authorList>
    </citation>
    <scope>NUCLEOTIDE SEQUENCE [LARGE SCALE GENOMIC DNA]</scope>
    <source>
        <strain evidence="2 3">San Diego</strain>
    </source>
</reference>
<proteinExistence type="predicted"/>
<dbReference type="Proteomes" id="UP000318571">
    <property type="component" value="Chromosome 9"/>
</dbReference>
<feature type="region of interest" description="Disordered" evidence="1">
    <location>
        <begin position="356"/>
        <end position="388"/>
    </location>
</feature>
<dbReference type="InterPro" id="IPR039062">
    <property type="entry name" value="SPAT1"/>
</dbReference>
<dbReference type="EMBL" id="VCGU01000009">
    <property type="protein sequence ID" value="TRY70491.1"/>
    <property type="molecule type" value="Genomic_DNA"/>
</dbReference>
<dbReference type="PANTHER" id="PTHR14421:SF3">
    <property type="entry name" value="SPERMATOGENESIS-ASSOCIATED PROTEIN 1"/>
    <property type="match status" value="1"/>
</dbReference>
<protein>
    <submittedName>
        <fullName evidence="2">Uncharacterized protein</fullName>
    </submittedName>
</protein>
<name>A0A553NYI5_TIGCA</name>